<dbReference type="EMBL" id="MU006395">
    <property type="protein sequence ID" value="KAF2844257.1"/>
    <property type="molecule type" value="Genomic_DNA"/>
</dbReference>
<dbReference type="GO" id="GO:0004497">
    <property type="term" value="F:monooxygenase activity"/>
    <property type="evidence" value="ECO:0007669"/>
    <property type="project" value="UniProtKB-KW"/>
</dbReference>
<accession>A0A6A7APK3</accession>
<reference evidence="2" key="1">
    <citation type="submission" date="2020-01" db="EMBL/GenBank/DDBJ databases">
        <authorList>
            <consortium name="DOE Joint Genome Institute"/>
            <person name="Haridas S."/>
            <person name="Albert R."/>
            <person name="Binder M."/>
            <person name="Bloem J."/>
            <person name="Labutti K."/>
            <person name="Salamov A."/>
            <person name="Andreopoulos B."/>
            <person name="Baker S.E."/>
            <person name="Barry K."/>
            <person name="Bills G."/>
            <person name="Bluhm B.H."/>
            <person name="Cannon C."/>
            <person name="Castanera R."/>
            <person name="Culley D.E."/>
            <person name="Daum C."/>
            <person name="Ezra D."/>
            <person name="Gonzalez J.B."/>
            <person name="Henrissat B."/>
            <person name="Kuo A."/>
            <person name="Liang C."/>
            <person name="Lipzen A."/>
            <person name="Lutzoni F."/>
            <person name="Magnuson J."/>
            <person name="Mondo S."/>
            <person name="Nolan M."/>
            <person name="Ohm R."/>
            <person name="Pangilinan J."/>
            <person name="Park H.-J."/>
            <person name="Ramirez L."/>
            <person name="Alfaro M."/>
            <person name="Sun H."/>
            <person name="Tritt A."/>
            <person name="Yoshinaga Y."/>
            <person name="Zwiers L.-H."/>
            <person name="Turgeon B.G."/>
            <person name="Goodwin S.B."/>
            <person name="Spatafora J.W."/>
            <person name="Crous P.W."/>
            <person name="Grigoriev I.V."/>
        </authorList>
    </citation>
    <scope>NUCLEOTIDE SEQUENCE</scope>
    <source>
        <strain evidence="2">IPT5</strain>
    </source>
</reference>
<dbReference type="AlphaFoldDB" id="A0A6A7APK3"/>
<sequence length="269" mass="29262">MYSQALALLYWAAGVSGHMSLWYPGPLGGAKEANAMSTYVDPELNFPLGCCDQDGQATLPSPGVCRGHIDMFDEQEAQVVWQAGQDAYFQLSDHTYTAGVPGSTHYGGSCQVGFSLDRGQTWRAAASFSGNCPRRAEDGSPSSQTFDFQVPRGMPSGDALFAWVWLNREHEMFVNCAKVQIAGNASRALSAGMPLSSDGVRQQKRVRSSRSCEWNTAPMMETSYYTTDAECMPDAKLQHSQSDDFELGWDVTCGAVEGDGAFPIQMIEC</sequence>
<keyword evidence="2" id="KW-0503">Monooxygenase</keyword>
<dbReference type="PANTHER" id="PTHR36182">
    <property type="entry name" value="PROTEIN, PUTATIVE (AFU_ORTHOLOGUE AFUA_6G10930)-RELATED"/>
    <property type="match status" value="1"/>
</dbReference>
<keyword evidence="2" id="KW-0560">Oxidoreductase</keyword>
<keyword evidence="3" id="KW-1185">Reference proteome</keyword>
<organism evidence="2 3">
    <name type="scientific">Plenodomus tracheiphilus IPT5</name>
    <dbReference type="NCBI Taxonomy" id="1408161"/>
    <lineage>
        <taxon>Eukaryota</taxon>
        <taxon>Fungi</taxon>
        <taxon>Dikarya</taxon>
        <taxon>Ascomycota</taxon>
        <taxon>Pezizomycotina</taxon>
        <taxon>Dothideomycetes</taxon>
        <taxon>Pleosporomycetidae</taxon>
        <taxon>Pleosporales</taxon>
        <taxon>Pleosporineae</taxon>
        <taxon>Leptosphaeriaceae</taxon>
        <taxon>Plenodomus</taxon>
    </lineage>
</organism>
<dbReference type="Proteomes" id="UP000799423">
    <property type="component" value="Unassembled WGS sequence"/>
</dbReference>
<evidence type="ECO:0000256" key="1">
    <source>
        <dbReference type="SAM" id="SignalP"/>
    </source>
</evidence>
<feature type="chain" id="PRO_5025331221" evidence="1">
    <location>
        <begin position="18"/>
        <end position="269"/>
    </location>
</feature>
<name>A0A6A7APK3_9PLEO</name>
<protein>
    <submittedName>
        <fullName evidence="2">Lytic polysaccharide monooxygenase</fullName>
    </submittedName>
</protein>
<evidence type="ECO:0000313" key="2">
    <source>
        <dbReference type="EMBL" id="KAF2844257.1"/>
    </source>
</evidence>
<dbReference type="OrthoDB" id="2342176at2759"/>
<evidence type="ECO:0000313" key="3">
    <source>
        <dbReference type="Proteomes" id="UP000799423"/>
    </source>
</evidence>
<proteinExistence type="predicted"/>
<keyword evidence="1" id="KW-0732">Signal</keyword>
<gene>
    <name evidence="2" type="ORF">T440DRAFT_462334</name>
</gene>
<feature type="signal peptide" evidence="1">
    <location>
        <begin position="1"/>
        <end position="17"/>
    </location>
</feature>
<dbReference type="PANTHER" id="PTHR36182:SF1">
    <property type="entry name" value="PROTEIN, PUTATIVE (AFU_ORTHOLOGUE AFUA_6G10930)-RELATED"/>
    <property type="match status" value="1"/>
</dbReference>
<dbReference type="Gene3D" id="2.70.50.70">
    <property type="match status" value="1"/>
</dbReference>